<dbReference type="RefSeq" id="WP_136557689.1">
    <property type="nucleotide sequence ID" value="NZ_STGT01000002.1"/>
</dbReference>
<evidence type="ECO:0000256" key="3">
    <source>
        <dbReference type="ARBA" id="ARBA00004991"/>
    </source>
</evidence>
<dbReference type="EMBL" id="STGT01000002">
    <property type="protein sequence ID" value="THV15408.1"/>
    <property type="molecule type" value="Genomic_DNA"/>
</dbReference>
<evidence type="ECO:0000313" key="11">
    <source>
        <dbReference type="Proteomes" id="UP000309667"/>
    </source>
</evidence>
<dbReference type="Proteomes" id="UP000309667">
    <property type="component" value="Unassembled WGS sequence"/>
</dbReference>
<sequence length="400" mass="44522">MTLLIWFAALALFAQLASIAFVIAVKQRHRKRESHPAPRPPVTLIRPICGLENNLERCLASSFKLDWPAYEILFCVAKADDPAAALVRRLMAEHPHIAARLLVGEDLFSANPKMNNVVKGWRSARHDWIVMTDSNVLMPSDTIDRMMARWDGETGLVCSPPAGTEPENFGAHLESAWLDSFQARWQLFADAAGFGFAQGKSMLFSRQLITHLGGFERLGEEVAEDAAATILIRSAGLNVRLVHEPFPQPLGERDIAAVWKRQLRWARLRRASFPLYFLPEIFTGAALPMAAMITLAATGTLPLAAPFVYLAAWYAGELMLARAYGWPSGWRILPAMLIRDLLLPALFVTAWFGSGFEWRGNAMTVADNDNGRTARIRQAVARTRDKAREKARALVAARTH</sequence>
<keyword evidence="4" id="KW-0328">Glycosyltransferase</keyword>
<feature type="transmembrane region" description="Helical" evidence="9">
    <location>
        <begin position="273"/>
        <end position="297"/>
    </location>
</feature>
<dbReference type="CDD" id="cd02520">
    <property type="entry name" value="Glucosylceramide_synthase"/>
    <property type="match status" value="1"/>
</dbReference>
<keyword evidence="11" id="KW-1185">Reference proteome</keyword>
<evidence type="ECO:0000256" key="4">
    <source>
        <dbReference type="ARBA" id="ARBA00022676"/>
    </source>
</evidence>
<evidence type="ECO:0000256" key="1">
    <source>
        <dbReference type="ARBA" id="ARBA00004141"/>
    </source>
</evidence>
<comment type="subcellular location">
    <subcellularLocation>
        <location evidence="1">Membrane</location>
        <topology evidence="1">Multi-pass membrane protein</topology>
    </subcellularLocation>
</comment>
<gene>
    <name evidence="10" type="ORF">E9677_08630</name>
</gene>
<keyword evidence="5" id="KW-0808">Transferase</keyword>
<evidence type="ECO:0000256" key="9">
    <source>
        <dbReference type="SAM" id="Phobius"/>
    </source>
</evidence>
<feature type="transmembrane region" description="Helical" evidence="9">
    <location>
        <begin position="303"/>
        <end position="320"/>
    </location>
</feature>
<evidence type="ECO:0000256" key="8">
    <source>
        <dbReference type="ARBA" id="ARBA00023136"/>
    </source>
</evidence>
<accession>A0ABY2QWF9</accession>
<dbReference type="InterPro" id="IPR025993">
    <property type="entry name" value="Ceramide_glucosylTrfase"/>
</dbReference>
<comment type="caution">
    <text evidence="10">The sequence shown here is derived from an EMBL/GenBank/DDBJ whole genome shotgun (WGS) entry which is preliminary data.</text>
</comment>
<dbReference type="Pfam" id="PF13506">
    <property type="entry name" value="Glyco_transf_21"/>
    <property type="match status" value="1"/>
</dbReference>
<reference evidence="10 11" key="1">
    <citation type="submission" date="2019-04" db="EMBL/GenBank/DDBJ databases">
        <title>Genome sequence of strain 7209-2.</title>
        <authorList>
            <person name="Gao J."/>
            <person name="Sun J."/>
        </authorList>
    </citation>
    <scope>NUCLEOTIDE SEQUENCE [LARGE SCALE GENOMIC DNA]</scope>
    <source>
        <strain evidence="10 11">7209-2</strain>
    </source>
</reference>
<feature type="transmembrane region" description="Helical" evidence="9">
    <location>
        <begin position="6"/>
        <end position="25"/>
    </location>
</feature>
<dbReference type="PANTHER" id="PTHR12726">
    <property type="entry name" value="CERAMIDE GLUCOSYLTRANSFERASE"/>
    <property type="match status" value="1"/>
</dbReference>
<evidence type="ECO:0000313" key="10">
    <source>
        <dbReference type="EMBL" id="THV15408.1"/>
    </source>
</evidence>
<name>A0ABY2QWF9_9HYPH</name>
<dbReference type="Gene3D" id="3.90.550.10">
    <property type="entry name" value="Spore Coat Polysaccharide Biosynthesis Protein SpsA, Chain A"/>
    <property type="match status" value="1"/>
</dbReference>
<evidence type="ECO:0000256" key="7">
    <source>
        <dbReference type="ARBA" id="ARBA00022989"/>
    </source>
</evidence>
<protein>
    <submittedName>
        <fullName evidence="10">Glycosyltransferase</fullName>
    </submittedName>
</protein>
<comment type="pathway">
    <text evidence="3">Sphingolipid metabolism.</text>
</comment>
<keyword evidence="8 9" id="KW-0472">Membrane</keyword>
<keyword evidence="6 9" id="KW-0812">Transmembrane</keyword>
<evidence type="ECO:0000256" key="5">
    <source>
        <dbReference type="ARBA" id="ARBA00022679"/>
    </source>
</evidence>
<keyword evidence="7 9" id="KW-1133">Transmembrane helix</keyword>
<evidence type="ECO:0000256" key="6">
    <source>
        <dbReference type="ARBA" id="ARBA00022692"/>
    </source>
</evidence>
<dbReference type="SUPFAM" id="SSF53448">
    <property type="entry name" value="Nucleotide-diphospho-sugar transferases"/>
    <property type="match status" value="1"/>
</dbReference>
<evidence type="ECO:0000256" key="2">
    <source>
        <dbReference type="ARBA" id="ARBA00004760"/>
    </source>
</evidence>
<proteinExistence type="predicted"/>
<feature type="transmembrane region" description="Helical" evidence="9">
    <location>
        <begin position="332"/>
        <end position="353"/>
    </location>
</feature>
<dbReference type="InterPro" id="IPR029044">
    <property type="entry name" value="Nucleotide-diphossugar_trans"/>
</dbReference>
<comment type="pathway">
    <text evidence="2">Lipid metabolism; sphingolipid metabolism.</text>
</comment>
<dbReference type="PANTHER" id="PTHR12726:SF0">
    <property type="entry name" value="CERAMIDE GLUCOSYLTRANSFERASE"/>
    <property type="match status" value="1"/>
</dbReference>
<organism evidence="10 11">
    <name type="scientific">Rhizobium rhizophilum</name>
    <dbReference type="NCBI Taxonomy" id="1850373"/>
    <lineage>
        <taxon>Bacteria</taxon>
        <taxon>Pseudomonadati</taxon>
        <taxon>Pseudomonadota</taxon>
        <taxon>Alphaproteobacteria</taxon>
        <taxon>Hyphomicrobiales</taxon>
        <taxon>Rhizobiaceae</taxon>
        <taxon>Rhizobium/Agrobacterium group</taxon>
        <taxon>Rhizobium</taxon>
    </lineage>
</organism>